<name>K1KKM8_9BURK</name>
<dbReference type="EMBL" id="ADMG01000007">
    <property type="protein sequence ID" value="EKB32229.1"/>
    <property type="molecule type" value="Genomic_DNA"/>
</dbReference>
<dbReference type="HOGENOM" id="CLU_1805180_0_0_4"/>
<accession>K1KKM8</accession>
<dbReference type="PATRIC" id="fig|742823.3.peg.235"/>
<evidence type="ECO:0000256" key="1">
    <source>
        <dbReference type="SAM" id="MobiDB-lite"/>
    </source>
</evidence>
<dbReference type="AlphaFoldDB" id="K1KKM8"/>
<gene>
    <name evidence="2" type="ORF">HMPREF9465_00244</name>
</gene>
<dbReference type="RefSeq" id="WP_005433324.1">
    <property type="nucleotide sequence ID" value="NZ_JH815513.1"/>
</dbReference>
<dbReference type="Proteomes" id="UP000005835">
    <property type="component" value="Unassembled WGS sequence"/>
</dbReference>
<comment type="caution">
    <text evidence="2">The sequence shown here is derived from an EMBL/GenBank/DDBJ whole genome shotgun (WGS) entry which is preliminary data.</text>
</comment>
<feature type="compositionally biased region" description="Acidic residues" evidence="1">
    <location>
        <begin position="88"/>
        <end position="102"/>
    </location>
</feature>
<protein>
    <submittedName>
        <fullName evidence="2">Uncharacterized protein</fullName>
    </submittedName>
</protein>
<sequence length="143" mass="16185">MLKKATSHEIIRSALFDINNQYDNRIDDIDTSLLVESALLIAFESHKSEHKEVLQNIAHSVCNYALTIERAKIESDEISALLFAYDDTEEKAEEEEEFDEQPTAETVPVEQTPAFDPEALKKIAGTSMTVEDNGDIRLSFKHQ</sequence>
<keyword evidence="3" id="KW-1185">Reference proteome</keyword>
<proteinExistence type="predicted"/>
<organism evidence="2 3">
    <name type="scientific">Sutterella wadsworthensis 2_1_59BFAA</name>
    <dbReference type="NCBI Taxonomy" id="742823"/>
    <lineage>
        <taxon>Bacteria</taxon>
        <taxon>Pseudomonadati</taxon>
        <taxon>Pseudomonadota</taxon>
        <taxon>Betaproteobacteria</taxon>
        <taxon>Burkholderiales</taxon>
        <taxon>Sutterellaceae</taxon>
        <taxon>Sutterella</taxon>
    </lineage>
</organism>
<feature type="region of interest" description="Disordered" evidence="1">
    <location>
        <begin position="88"/>
        <end position="115"/>
    </location>
</feature>
<dbReference type="STRING" id="742823.HMPREF9465_00244"/>
<reference evidence="2 3" key="1">
    <citation type="submission" date="2012-05" db="EMBL/GenBank/DDBJ databases">
        <title>The Genome Sequence of Sutterella wadsworthensis 2_1_59BFAA.</title>
        <authorList>
            <consortium name="The Broad Institute Genome Sequencing Platform"/>
            <person name="Earl A."/>
            <person name="Ward D."/>
            <person name="Feldgarden M."/>
            <person name="Gevers D."/>
            <person name="Daigneault M."/>
            <person name="Strauss J."/>
            <person name="Allen-Vercoe E."/>
            <person name="Walker B."/>
            <person name="Young S.K."/>
            <person name="Zeng Q."/>
            <person name="Gargeya S."/>
            <person name="Fitzgerald M."/>
            <person name="Haas B."/>
            <person name="Abouelleil A."/>
            <person name="Alvarado L."/>
            <person name="Arachchi H.M."/>
            <person name="Berlin A.M."/>
            <person name="Chapman S.B."/>
            <person name="Goldberg J."/>
            <person name="Griggs A."/>
            <person name="Gujja S."/>
            <person name="Hansen M."/>
            <person name="Howarth C."/>
            <person name="Imamovic A."/>
            <person name="Larimer J."/>
            <person name="McCowen C."/>
            <person name="Montmayeur A."/>
            <person name="Murphy C."/>
            <person name="Neiman D."/>
            <person name="Pearson M."/>
            <person name="Priest M."/>
            <person name="Roberts A."/>
            <person name="Saif S."/>
            <person name="Shea T."/>
            <person name="Sisk P."/>
            <person name="Sykes S."/>
            <person name="Wortman J."/>
            <person name="Nusbaum C."/>
            <person name="Birren B."/>
        </authorList>
    </citation>
    <scope>NUCLEOTIDE SEQUENCE [LARGE SCALE GENOMIC DNA]</scope>
    <source>
        <strain evidence="2 3">2_1_59BFAA</strain>
    </source>
</reference>
<evidence type="ECO:0000313" key="3">
    <source>
        <dbReference type="Proteomes" id="UP000005835"/>
    </source>
</evidence>
<evidence type="ECO:0000313" key="2">
    <source>
        <dbReference type="EMBL" id="EKB32229.1"/>
    </source>
</evidence>